<dbReference type="GeneID" id="3373923"/>
<dbReference type="InterPro" id="IPR009374">
    <property type="entry name" value="eIF3k"/>
</dbReference>
<feature type="non-terminal residue" evidence="2">
    <location>
        <position position="1"/>
    </location>
</feature>
<dbReference type="InterPro" id="IPR033464">
    <property type="entry name" value="CSN8_PSD8_EIF3K"/>
</dbReference>
<name>Q5CU68_CRYPI</name>
<dbReference type="GO" id="GO:0005852">
    <property type="term" value="C:eukaryotic translation initiation factor 3 complex"/>
    <property type="evidence" value="ECO:0007669"/>
    <property type="project" value="InterPro"/>
</dbReference>
<dbReference type="SUPFAM" id="SSF46785">
    <property type="entry name" value="Winged helix' DNA-binding domain"/>
    <property type="match status" value="1"/>
</dbReference>
<gene>
    <name evidence="2" type="ORF">cgd3_4020</name>
</gene>
<evidence type="ECO:0000313" key="3">
    <source>
        <dbReference type="Proteomes" id="UP000006726"/>
    </source>
</evidence>
<dbReference type="EMBL" id="AAEE01000004">
    <property type="protein sequence ID" value="EAK89238.1"/>
    <property type="molecule type" value="Genomic_DNA"/>
</dbReference>
<accession>Q5CU68</accession>
<dbReference type="InterPro" id="IPR036388">
    <property type="entry name" value="WH-like_DNA-bd_sf"/>
</dbReference>
<dbReference type="KEGG" id="cpv:cgd3_4020"/>
<evidence type="ECO:0000313" key="2">
    <source>
        <dbReference type="EMBL" id="EAK89238.1"/>
    </source>
</evidence>
<reference evidence="2 3" key="1">
    <citation type="journal article" date="2004" name="Science">
        <title>Complete genome sequence of the apicomplexan, Cryptosporidium parvum.</title>
        <authorList>
            <person name="Abrahamsen M.S."/>
            <person name="Templeton T.J."/>
            <person name="Enomoto S."/>
            <person name="Abrahante J.E."/>
            <person name="Zhu G."/>
            <person name="Lancto C.A."/>
            <person name="Deng M."/>
            <person name="Liu C."/>
            <person name="Widmer G."/>
            <person name="Tzipori S."/>
            <person name="Buck G.A."/>
            <person name="Xu P."/>
            <person name="Bankier A.T."/>
            <person name="Dear P.H."/>
            <person name="Konfortov B.A."/>
            <person name="Spriggs H.F."/>
            <person name="Iyer L."/>
            <person name="Anantharaman V."/>
            <person name="Aravind L."/>
            <person name="Kapur V."/>
        </authorList>
    </citation>
    <scope>NUCLEOTIDE SEQUENCE [LARGE SCALE GENOMIC DNA]</scope>
    <source>
        <strain evidence="3">Iowa II</strain>
    </source>
</reference>
<dbReference type="Proteomes" id="UP000006726">
    <property type="component" value="Chromosome 3"/>
</dbReference>
<dbReference type="GO" id="GO:0003743">
    <property type="term" value="F:translation initiation factor activity"/>
    <property type="evidence" value="ECO:0007669"/>
    <property type="project" value="InterPro"/>
</dbReference>
<dbReference type="OrthoDB" id="337745at2759"/>
<protein>
    <submittedName>
        <fullName evidence="2">eIF-3 p25/subunit 11</fullName>
    </submittedName>
</protein>
<dbReference type="OMA" id="GDDLCAD"/>
<dbReference type="AlphaFoldDB" id="Q5CU68"/>
<dbReference type="Gene3D" id="1.10.10.10">
    <property type="entry name" value="Winged helix-like DNA-binding domain superfamily/Winged helix DNA-binding domain"/>
    <property type="match status" value="1"/>
</dbReference>
<dbReference type="RefSeq" id="XP_626946.1">
    <property type="nucleotide sequence ID" value="XM_626946.1"/>
</dbReference>
<dbReference type="PANTHER" id="PTHR13022">
    <property type="entry name" value="EUKARYOTIC TRANSLATION INITIATION FACTOR 3 SUBUNIT 11"/>
    <property type="match status" value="1"/>
</dbReference>
<dbReference type="Gene3D" id="1.25.40.250">
    <property type="entry name" value="ARM repeat, domain 1"/>
    <property type="match status" value="1"/>
</dbReference>
<dbReference type="SUPFAM" id="SSF48371">
    <property type="entry name" value="ARM repeat"/>
    <property type="match status" value="1"/>
</dbReference>
<dbReference type="GO" id="GO:0043022">
    <property type="term" value="F:ribosome binding"/>
    <property type="evidence" value="ECO:0007669"/>
    <property type="project" value="InterPro"/>
</dbReference>
<dbReference type="GO" id="GO:0006446">
    <property type="term" value="P:regulation of translational initiation"/>
    <property type="evidence" value="ECO:0007669"/>
    <property type="project" value="InterPro"/>
</dbReference>
<comment type="caution">
    <text evidence="2">The sequence shown here is derived from an EMBL/GenBank/DDBJ whole genome shotgun (WGS) entry which is preliminary data.</text>
</comment>
<dbReference type="FunCoup" id="Q5CU68">
    <property type="interactions" value="392"/>
</dbReference>
<sequence>NFGFCLNLGIIQIYKKSVIDQDEELILNLFLLKMAQVDQKITSLLNSASRYDVSNLDIFENCVRDQIIKGQYSILNNLVVLLQYSIYPKRTNLEIVQDILLLSIIRGPLSSDFLSCTYQIPLSVQNDPNIKQIIQLNDLLTSCRYANMWNLLKTNDQLRSKVEKIQGFYDSIRDIIIYSVNCSHSCISTAVLSELLDFPKDSTELKNIIEKNKWILDSACEIIRIPLPENPIENVDSNANKNKSLGCNEVIFKNYLNLLSNN</sequence>
<dbReference type="InParanoid" id="Q5CU68"/>
<dbReference type="InterPro" id="IPR016020">
    <property type="entry name" value="Transl_init_fac_sub12_N_euk"/>
</dbReference>
<dbReference type="Pfam" id="PF10075">
    <property type="entry name" value="CSN8_PSD8_EIF3K"/>
    <property type="match status" value="1"/>
</dbReference>
<dbReference type="InterPro" id="IPR036390">
    <property type="entry name" value="WH_DNA-bd_sf"/>
</dbReference>
<feature type="domain" description="CSN8/PSMD8/EIF3K" evidence="1">
    <location>
        <begin position="92"/>
        <end position="224"/>
    </location>
</feature>
<dbReference type="PANTHER" id="PTHR13022:SF0">
    <property type="entry name" value="EUKARYOTIC TRANSLATION INITIATION FACTOR 3 SUBUNIT K"/>
    <property type="match status" value="1"/>
</dbReference>
<dbReference type="HAMAP" id="MF_03010">
    <property type="entry name" value="eIF3k"/>
    <property type="match status" value="1"/>
</dbReference>
<evidence type="ECO:0000259" key="1">
    <source>
        <dbReference type="Pfam" id="PF10075"/>
    </source>
</evidence>
<dbReference type="InterPro" id="IPR016024">
    <property type="entry name" value="ARM-type_fold"/>
</dbReference>
<proteinExistence type="inferred from homology"/>
<keyword evidence="3" id="KW-1185">Reference proteome</keyword>
<dbReference type="STRING" id="353152.Q5CU68"/>
<organism evidence="2 3">
    <name type="scientific">Cryptosporidium parvum (strain Iowa II)</name>
    <dbReference type="NCBI Taxonomy" id="353152"/>
    <lineage>
        <taxon>Eukaryota</taxon>
        <taxon>Sar</taxon>
        <taxon>Alveolata</taxon>
        <taxon>Apicomplexa</taxon>
        <taxon>Conoidasida</taxon>
        <taxon>Coccidia</taxon>
        <taxon>Eucoccidiorida</taxon>
        <taxon>Eimeriorina</taxon>
        <taxon>Cryptosporidiidae</taxon>
        <taxon>Cryptosporidium</taxon>
    </lineage>
</organism>